<accession>A0ABS8W643</accession>
<sequence>MDSDRGQIGHGSMFELRATFPVTLVGDWWCHWLTAASDFDWKAALFSVVHGDFPVVAGGFPTSCRSLWLHGGSMVGVTVGCSARVEGRREGAPALMEVGGRRRKERGKENGGRSCEFFPAASETVVWFCRKSSGSRRCAAPAFCGFLAVKVRREEGRRCNREEKGKG</sequence>
<organism evidence="1 2">
    <name type="scientific">Datura stramonium</name>
    <name type="common">Jimsonweed</name>
    <name type="synonym">Common thornapple</name>
    <dbReference type="NCBI Taxonomy" id="4076"/>
    <lineage>
        <taxon>Eukaryota</taxon>
        <taxon>Viridiplantae</taxon>
        <taxon>Streptophyta</taxon>
        <taxon>Embryophyta</taxon>
        <taxon>Tracheophyta</taxon>
        <taxon>Spermatophyta</taxon>
        <taxon>Magnoliopsida</taxon>
        <taxon>eudicotyledons</taxon>
        <taxon>Gunneridae</taxon>
        <taxon>Pentapetalae</taxon>
        <taxon>asterids</taxon>
        <taxon>lamiids</taxon>
        <taxon>Solanales</taxon>
        <taxon>Solanaceae</taxon>
        <taxon>Solanoideae</taxon>
        <taxon>Datureae</taxon>
        <taxon>Datura</taxon>
    </lineage>
</organism>
<protein>
    <submittedName>
        <fullName evidence="1">Uncharacterized protein</fullName>
    </submittedName>
</protein>
<name>A0ABS8W643_DATST</name>
<reference evidence="1 2" key="1">
    <citation type="journal article" date="2021" name="BMC Genomics">
        <title>Datura genome reveals duplications of psychoactive alkaloid biosynthetic genes and high mutation rate following tissue culture.</title>
        <authorList>
            <person name="Rajewski A."/>
            <person name="Carter-House D."/>
            <person name="Stajich J."/>
            <person name="Litt A."/>
        </authorList>
    </citation>
    <scope>NUCLEOTIDE SEQUENCE [LARGE SCALE GENOMIC DNA]</scope>
    <source>
        <strain evidence="1">AR-01</strain>
    </source>
</reference>
<dbReference type="EMBL" id="JACEIK010006601">
    <property type="protein sequence ID" value="MCE2055968.1"/>
    <property type="molecule type" value="Genomic_DNA"/>
</dbReference>
<evidence type="ECO:0000313" key="1">
    <source>
        <dbReference type="EMBL" id="MCE2055968.1"/>
    </source>
</evidence>
<evidence type="ECO:0000313" key="2">
    <source>
        <dbReference type="Proteomes" id="UP000823775"/>
    </source>
</evidence>
<keyword evidence="2" id="KW-1185">Reference proteome</keyword>
<proteinExistence type="predicted"/>
<gene>
    <name evidence="1" type="ORF">HAX54_043827</name>
</gene>
<dbReference type="Proteomes" id="UP000823775">
    <property type="component" value="Unassembled WGS sequence"/>
</dbReference>
<comment type="caution">
    <text evidence="1">The sequence shown here is derived from an EMBL/GenBank/DDBJ whole genome shotgun (WGS) entry which is preliminary data.</text>
</comment>